<dbReference type="InterPro" id="IPR037175">
    <property type="entry name" value="KFase_sf"/>
</dbReference>
<name>A0A0F9IN50_9ZZZZ</name>
<dbReference type="InterPro" id="IPR007325">
    <property type="entry name" value="KFase/CYL"/>
</dbReference>
<dbReference type="Gene3D" id="3.50.30.50">
    <property type="entry name" value="Putative cyclase"/>
    <property type="match status" value="1"/>
</dbReference>
<sequence>MAIDLKNLPSYDQLPVKEGAPKGSAWGLFGDDDQLGCLNLITPEKVVEAAKLVRKGAVFPLNLRIDQPSPPMYGRGALKHHLLEVGGGVARDDYLDSFWLQASSQWDGFRHIRHPRDGFYNGVKDEEIVAGDQGKLGIEHFARKGIATRGVLLDVDRFLREQGAPLDMETSALITRDQLQACMGWEKAQVKPGDILLVRTGWLRWYLEEATAEQRERMGGDAMAGALVYPGLGPADEMVEYLWNLHVAAVAADNPGLDAWPPTPERGWMHFHLLPLLGMPIGELWYLEELAADCAQDGVYEFMLTSAPLNLPGGVGSPPNALAIK</sequence>
<proteinExistence type="predicted"/>
<evidence type="ECO:0000313" key="1">
    <source>
        <dbReference type="EMBL" id="KKL95215.1"/>
    </source>
</evidence>
<reference evidence="1" key="1">
    <citation type="journal article" date="2015" name="Nature">
        <title>Complex archaea that bridge the gap between prokaryotes and eukaryotes.</title>
        <authorList>
            <person name="Spang A."/>
            <person name="Saw J.H."/>
            <person name="Jorgensen S.L."/>
            <person name="Zaremba-Niedzwiedzka K."/>
            <person name="Martijn J."/>
            <person name="Lind A.E."/>
            <person name="van Eijk R."/>
            <person name="Schleper C."/>
            <person name="Guy L."/>
            <person name="Ettema T.J."/>
        </authorList>
    </citation>
    <scope>NUCLEOTIDE SEQUENCE</scope>
</reference>
<dbReference type="EMBL" id="LAZR01018732">
    <property type="protein sequence ID" value="KKL95215.1"/>
    <property type="molecule type" value="Genomic_DNA"/>
</dbReference>
<dbReference type="Pfam" id="PF04199">
    <property type="entry name" value="Cyclase"/>
    <property type="match status" value="1"/>
</dbReference>
<comment type="caution">
    <text evidence="1">The sequence shown here is derived from an EMBL/GenBank/DDBJ whole genome shotgun (WGS) entry which is preliminary data.</text>
</comment>
<organism evidence="1">
    <name type="scientific">marine sediment metagenome</name>
    <dbReference type="NCBI Taxonomy" id="412755"/>
    <lineage>
        <taxon>unclassified sequences</taxon>
        <taxon>metagenomes</taxon>
        <taxon>ecological metagenomes</taxon>
    </lineage>
</organism>
<protein>
    <recommendedName>
        <fullName evidence="2">Cyclase</fullName>
    </recommendedName>
</protein>
<dbReference type="PANTHER" id="PTHR34861">
    <property type="match status" value="1"/>
</dbReference>
<dbReference type="GO" id="GO:0004061">
    <property type="term" value="F:arylformamidase activity"/>
    <property type="evidence" value="ECO:0007669"/>
    <property type="project" value="InterPro"/>
</dbReference>
<dbReference type="PANTHER" id="PTHR34861:SF11">
    <property type="entry name" value="CYCLASE"/>
    <property type="match status" value="1"/>
</dbReference>
<evidence type="ECO:0008006" key="2">
    <source>
        <dbReference type="Google" id="ProtNLM"/>
    </source>
</evidence>
<dbReference type="AlphaFoldDB" id="A0A0F9IN50"/>
<dbReference type="SUPFAM" id="SSF102198">
    <property type="entry name" value="Putative cyclase"/>
    <property type="match status" value="1"/>
</dbReference>
<gene>
    <name evidence="1" type="ORF">LCGC14_1856860</name>
</gene>
<dbReference type="GO" id="GO:0019441">
    <property type="term" value="P:L-tryptophan catabolic process to kynurenine"/>
    <property type="evidence" value="ECO:0007669"/>
    <property type="project" value="InterPro"/>
</dbReference>
<accession>A0A0F9IN50</accession>